<feature type="transmembrane region" description="Helical" evidence="10">
    <location>
        <begin position="304"/>
        <end position="323"/>
    </location>
</feature>
<dbReference type="InterPro" id="IPR021848">
    <property type="entry name" value="HODM_asu-like"/>
</dbReference>
<evidence type="ECO:0000313" key="12">
    <source>
        <dbReference type="Proteomes" id="UP001140562"/>
    </source>
</evidence>
<evidence type="ECO:0000313" key="11">
    <source>
        <dbReference type="EMBL" id="KAJ4341463.1"/>
    </source>
</evidence>
<evidence type="ECO:0000256" key="7">
    <source>
        <dbReference type="ARBA" id="ARBA00022824"/>
    </source>
</evidence>
<evidence type="ECO:0000256" key="3">
    <source>
        <dbReference type="ARBA" id="ARBA00007063"/>
    </source>
</evidence>
<feature type="transmembrane region" description="Helical" evidence="10">
    <location>
        <begin position="400"/>
        <end position="420"/>
    </location>
</feature>
<evidence type="ECO:0000256" key="6">
    <source>
        <dbReference type="ARBA" id="ARBA00022692"/>
    </source>
</evidence>
<comment type="pathway">
    <text evidence="2">Protein modification; protein glycosylation.</text>
</comment>
<keyword evidence="8 10" id="KW-1133">Transmembrane helix</keyword>
<feature type="transmembrane region" description="Helical" evidence="10">
    <location>
        <begin position="141"/>
        <end position="160"/>
    </location>
</feature>
<keyword evidence="12" id="KW-1185">Reference proteome</keyword>
<sequence length="913" mass="103175">MPPPPPKQGVPIAPRPPVKAVKPPHELEPIIAFYIFAAANIIAALYAPIQDCDEVFNYWEPTHYLNHGYGLQTWEYSPEYAIRSWTYTGIHALVIRLGMMPLRFFGFARSKTAEFYFLRTFLAVICAMCQTRLYSVVARTFNPRVALFLVFAMVLSPGMYHAAPAYLPSSFAMYATMLGLQAFMDWSGGIRTAQGLMWFGIGTVLGWPFVGALVLPFIAEEIFLVSLTGEGIECITRLADGLTRSIVVLAIQTAIETFFYKTPTVVPWNIVKYNVFSGGSRGPDIYGVEPWHFYIRNLALNFNLWFFLALGALPLILIQHLLVQKSVSKQTLLRSVVFVTPFYLWLGIFTVQPHKEERFMYPAYPALALNAAIALHILLANLGSTEPSRLVSKIPPQVKLAIVSVPLLLAFDVGVLRTIGTFTAYSAPLKVYTPLHQTGVSQPGDNVCLGKEWYRFPSSYLLPDRVRPKFIKSEFSGLLPGEFSEANAGGFGLFPGTWLIPSGMNDENIEDPGKYTNIEHCEFIVDSSLPGVAPTALEPDYITDTQHWEPLKCASFLDVSRTHLVGRLLWVPDLPFIPEQFRRKWGQYCLLQRKTSDKSTQHASIMHWDDWIELDNEFLKYHSIKASRIAKRGAKCCKTAPEARDAAIELLEELCAYLPERYPSLFQGLGRGRRGVRNLATGETIDIKERLEVDMQDPMQVCALLVQDDLAIMIERPDGQYYLLAGAILLAGFWRLEDKFGMPLSVIHTSADVPQYKEKLEKGMLNMFKRLQPEKPVLRNNYFIQVDDNLAWSESLGSEDEGGINWASAEKIEGVGNVWFRSERQSLRRLPRSGGIVFTIRTYFHPITEISKEPYVPGRLASAMRSWGDDVSRYKGKAQYADPVLKYLDDMHEKQIEGGLDLEKEEEVRAYPY</sequence>
<comment type="subcellular location">
    <subcellularLocation>
        <location evidence="1 10">Endoplasmic reticulum membrane</location>
        <topology evidence="1 10">Multi-pass membrane protein</topology>
    </subcellularLocation>
</comment>
<keyword evidence="4 10" id="KW-0328">Glycosyltransferase</keyword>
<dbReference type="GO" id="GO:0005789">
    <property type="term" value="C:endoplasmic reticulum membrane"/>
    <property type="evidence" value="ECO:0007669"/>
    <property type="project" value="UniProtKB-SubCell"/>
</dbReference>
<organism evidence="11 12">
    <name type="scientific">Didymella glomerata</name>
    <dbReference type="NCBI Taxonomy" id="749621"/>
    <lineage>
        <taxon>Eukaryota</taxon>
        <taxon>Fungi</taxon>
        <taxon>Dikarya</taxon>
        <taxon>Ascomycota</taxon>
        <taxon>Pezizomycotina</taxon>
        <taxon>Dothideomycetes</taxon>
        <taxon>Pleosporomycetidae</taxon>
        <taxon>Pleosporales</taxon>
        <taxon>Pleosporineae</taxon>
        <taxon>Didymellaceae</taxon>
        <taxon>Didymella</taxon>
    </lineage>
</organism>
<name>A0A9W8X5G6_9PLEO</name>
<dbReference type="Pfam" id="PF11927">
    <property type="entry name" value="HODM_asu-like"/>
    <property type="match status" value="1"/>
</dbReference>
<keyword evidence="5" id="KW-0808">Transferase</keyword>
<dbReference type="EMBL" id="JAPEUV010000011">
    <property type="protein sequence ID" value="KAJ4341463.1"/>
    <property type="molecule type" value="Genomic_DNA"/>
</dbReference>
<dbReference type="OrthoDB" id="497541at2759"/>
<gene>
    <name evidence="11" type="ORF">N0V87_001855</name>
</gene>
<protein>
    <recommendedName>
        <fullName evidence="10">Mannosyltransferase</fullName>
        <ecNumber evidence="10">2.4.1.-</ecNumber>
    </recommendedName>
</protein>
<keyword evidence="9 10" id="KW-0472">Membrane</keyword>
<dbReference type="GO" id="GO:0000026">
    <property type="term" value="F:alpha-1,2-mannosyltransferase activity"/>
    <property type="evidence" value="ECO:0007669"/>
    <property type="project" value="TreeGrafter"/>
</dbReference>
<dbReference type="PANTHER" id="PTHR22760:SF2">
    <property type="entry name" value="ALPHA-1,2-MANNOSYLTRANSFERASE ALG9"/>
    <property type="match status" value="1"/>
</dbReference>
<feature type="transmembrane region" description="Helical" evidence="10">
    <location>
        <begin position="31"/>
        <end position="49"/>
    </location>
</feature>
<feature type="transmembrane region" description="Helical" evidence="10">
    <location>
        <begin position="335"/>
        <end position="353"/>
    </location>
</feature>
<evidence type="ECO:0000256" key="5">
    <source>
        <dbReference type="ARBA" id="ARBA00022679"/>
    </source>
</evidence>
<evidence type="ECO:0000256" key="8">
    <source>
        <dbReference type="ARBA" id="ARBA00022989"/>
    </source>
</evidence>
<evidence type="ECO:0000256" key="10">
    <source>
        <dbReference type="RuleBase" id="RU363075"/>
    </source>
</evidence>
<keyword evidence="6 10" id="KW-0812">Transmembrane</keyword>
<dbReference type="PANTHER" id="PTHR22760">
    <property type="entry name" value="GLYCOSYLTRANSFERASE"/>
    <property type="match status" value="1"/>
</dbReference>
<evidence type="ECO:0000256" key="2">
    <source>
        <dbReference type="ARBA" id="ARBA00004922"/>
    </source>
</evidence>
<feature type="transmembrane region" description="Helical" evidence="10">
    <location>
        <begin position="166"/>
        <end position="184"/>
    </location>
</feature>
<dbReference type="Proteomes" id="UP001140562">
    <property type="component" value="Unassembled WGS sequence"/>
</dbReference>
<dbReference type="InterPro" id="IPR005599">
    <property type="entry name" value="GPI_mannosylTrfase"/>
</dbReference>
<proteinExistence type="inferred from homology"/>
<reference evidence="11" key="1">
    <citation type="submission" date="2022-10" db="EMBL/GenBank/DDBJ databases">
        <title>Tapping the CABI collections for fungal endophytes: first genome assemblies for Collariella, Neodidymelliopsis, Ascochyta clinopodiicola, Didymella pomorum, Didymosphaeria variabile, Neocosmospora piperis and Neocucurbitaria cava.</title>
        <authorList>
            <person name="Hill R."/>
        </authorList>
    </citation>
    <scope>NUCLEOTIDE SEQUENCE</scope>
    <source>
        <strain evidence="11">IMI 360193</strain>
    </source>
</reference>
<feature type="transmembrane region" description="Helical" evidence="10">
    <location>
        <begin position="196"/>
        <end position="219"/>
    </location>
</feature>
<keyword evidence="7 10" id="KW-0256">Endoplasmic reticulum</keyword>
<feature type="transmembrane region" description="Helical" evidence="10">
    <location>
        <begin position="116"/>
        <end position="134"/>
    </location>
</feature>
<feature type="transmembrane region" description="Helical" evidence="10">
    <location>
        <begin position="85"/>
        <end position="104"/>
    </location>
</feature>
<accession>A0A9W8X5G6</accession>
<dbReference type="AlphaFoldDB" id="A0A9W8X5G6"/>
<dbReference type="Pfam" id="PF03901">
    <property type="entry name" value="Glyco_transf_22"/>
    <property type="match status" value="1"/>
</dbReference>
<feature type="transmembrane region" description="Helical" evidence="10">
    <location>
        <begin position="359"/>
        <end position="379"/>
    </location>
</feature>
<dbReference type="EC" id="2.4.1.-" evidence="10"/>
<comment type="caution">
    <text evidence="11">The sequence shown here is derived from an EMBL/GenBank/DDBJ whole genome shotgun (WGS) entry which is preliminary data.</text>
</comment>
<dbReference type="GO" id="GO:0006487">
    <property type="term" value="P:protein N-linked glycosylation"/>
    <property type="evidence" value="ECO:0007669"/>
    <property type="project" value="TreeGrafter"/>
</dbReference>
<evidence type="ECO:0000256" key="4">
    <source>
        <dbReference type="ARBA" id="ARBA00022676"/>
    </source>
</evidence>
<evidence type="ECO:0000256" key="9">
    <source>
        <dbReference type="ARBA" id="ARBA00023136"/>
    </source>
</evidence>
<comment type="similarity">
    <text evidence="3 10">Belongs to the glycosyltransferase 22 family.</text>
</comment>
<evidence type="ECO:0000256" key="1">
    <source>
        <dbReference type="ARBA" id="ARBA00004477"/>
    </source>
</evidence>